<evidence type="ECO:0000313" key="4">
    <source>
        <dbReference type="Proteomes" id="UP000294739"/>
    </source>
</evidence>
<dbReference type="RefSeq" id="WP_131896300.1">
    <property type="nucleotide sequence ID" value="NZ_SMKZ01000021.1"/>
</dbReference>
<accession>A0A4R5D643</accession>
<dbReference type="InterPro" id="IPR025637">
    <property type="entry name" value="DUF4333"/>
</dbReference>
<evidence type="ECO:0000256" key="1">
    <source>
        <dbReference type="SAM" id="SignalP"/>
    </source>
</evidence>
<feature type="signal peptide" evidence="1">
    <location>
        <begin position="1"/>
        <end position="18"/>
    </location>
</feature>
<name>A0A4R5D643_9ACTN</name>
<reference evidence="3 4" key="1">
    <citation type="submission" date="2019-03" db="EMBL/GenBank/DDBJ databases">
        <title>Draft genome sequences of novel Actinobacteria.</title>
        <authorList>
            <person name="Sahin N."/>
            <person name="Ay H."/>
            <person name="Saygin H."/>
        </authorList>
    </citation>
    <scope>NUCLEOTIDE SEQUENCE [LARGE SCALE GENOMIC DNA]</scope>
    <source>
        <strain evidence="3 4">5K138</strain>
    </source>
</reference>
<evidence type="ECO:0000259" key="2">
    <source>
        <dbReference type="Pfam" id="PF14230"/>
    </source>
</evidence>
<protein>
    <submittedName>
        <fullName evidence="3">DUF4333 domain-containing protein</fullName>
    </submittedName>
</protein>
<keyword evidence="1" id="KW-0732">Signal</keyword>
<dbReference type="AlphaFoldDB" id="A0A4R5D643"/>
<gene>
    <name evidence="3" type="ORF">E1269_16210</name>
</gene>
<feature type="chain" id="PRO_5038883291" evidence="1">
    <location>
        <begin position="19"/>
        <end position="107"/>
    </location>
</feature>
<keyword evidence="4" id="KW-1185">Reference proteome</keyword>
<evidence type="ECO:0000313" key="3">
    <source>
        <dbReference type="EMBL" id="TDE08962.1"/>
    </source>
</evidence>
<dbReference type="InParanoid" id="A0A4R5D643"/>
<feature type="domain" description="DUF4333" evidence="2">
    <location>
        <begin position="16"/>
        <end position="89"/>
    </location>
</feature>
<sequence>MIRTRSAAMLGVVALALAGCSVFGEKTVPRSELEDGVRRLLEEQVGQPIDSVSCDDDLAGEVDASVRCTLTAEDGSTIGLTVTATDVDGNDVRYEVQVDETASPPAT</sequence>
<comment type="caution">
    <text evidence="3">The sequence shown here is derived from an EMBL/GenBank/DDBJ whole genome shotgun (WGS) entry which is preliminary data.</text>
</comment>
<dbReference type="Proteomes" id="UP000294739">
    <property type="component" value="Unassembled WGS sequence"/>
</dbReference>
<organism evidence="3 4">
    <name type="scientific">Jiangella asiatica</name>
    <dbReference type="NCBI Taxonomy" id="2530372"/>
    <lineage>
        <taxon>Bacteria</taxon>
        <taxon>Bacillati</taxon>
        <taxon>Actinomycetota</taxon>
        <taxon>Actinomycetes</taxon>
        <taxon>Jiangellales</taxon>
        <taxon>Jiangellaceae</taxon>
        <taxon>Jiangella</taxon>
    </lineage>
</organism>
<dbReference type="EMBL" id="SMKZ01000021">
    <property type="protein sequence ID" value="TDE08962.1"/>
    <property type="molecule type" value="Genomic_DNA"/>
</dbReference>
<dbReference type="Pfam" id="PF14230">
    <property type="entry name" value="DUF4333"/>
    <property type="match status" value="1"/>
</dbReference>
<feature type="non-terminal residue" evidence="3">
    <location>
        <position position="107"/>
    </location>
</feature>
<dbReference type="PROSITE" id="PS51257">
    <property type="entry name" value="PROKAR_LIPOPROTEIN"/>
    <property type="match status" value="1"/>
</dbReference>
<proteinExistence type="predicted"/>
<dbReference type="OrthoDB" id="3568721at2"/>